<dbReference type="InterPro" id="IPR029057">
    <property type="entry name" value="PRTase-like"/>
</dbReference>
<dbReference type="Pfam" id="PF00156">
    <property type="entry name" value="Pribosyltran"/>
    <property type="match status" value="1"/>
</dbReference>
<evidence type="ECO:0000313" key="2">
    <source>
        <dbReference type="EMBL" id="KKQ65966.1"/>
    </source>
</evidence>
<dbReference type="CDD" id="cd06223">
    <property type="entry name" value="PRTases_typeI"/>
    <property type="match status" value="1"/>
</dbReference>
<dbReference type="Proteomes" id="UP000034235">
    <property type="component" value="Unassembled WGS sequence"/>
</dbReference>
<evidence type="ECO:0000313" key="3">
    <source>
        <dbReference type="Proteomes" id="UP000034235"/>
    </source>
</evidence>
<evidence type="ECO:0000259" key="1">
    <source>
        <dbReference type="Pfam" id="PF00156"/>
    </source>
</evidence>
<dbReference type="PATRIC" id="fig|1618422.5.peg.916"/>
<proteinExistence type="predicted"/>
<comment type="caution">
    <text evidence="2">The sequence shown here is derived from an EMBL/GenBank/DDBJ whole genome shotgun (WGS) entry which is preliminary data.</text>
</comment>
<accession>A0A0G0MM10</accession>
<dbReference type="Gene3D" id="3.30.1310.20">
    <property type="entry name" value="PRTase-like"/>
    <property type="match status" value="1"/>
</dbReference>
<keyword evidence="2" id="KW-0808">Transferase</keyword>
<feature type="domain" description="Phosphoribosyltransferase" evidence="1">
    <location>
        <begin position="8"/>
        <end position="173"/>
    </location>
</feature>
<dbReference type="SUPFAM" id="SSF53271">
    <property type="entry name" value="PRTase-like"/>
    <property type="match status" value="1"/>
</dbReference>
<dbReference type="InterPro" id="IPR000836">
    <property type="entry name" value="PRTase_dom"/>
</dbReference>
<protein>
    <submittedName>
        <fullName evidence="2">Phosphoribosyltransferase</fullName>
    </submittedName>
</protein>
<name>A0A0G0MM10_9BACT</name>
<gene>
    <name evidence="2" type="ORF">US86_C0007G0011</name>
</gene>
<dbReference type="GO" id="GO:0016757">
    <property type="term" value="F:glycosyltransferase activity"/>
    <property type="evidence" value="ECO:0007669"/>
    <property type="project" value="UniProtKB-KW"/>
</dbReference>
<dbReference type="Gene3D" id="3.40.50.2020">
    <property type="match status" value="1"/>
</dbReference>
<dbReference type="EMBL" id="LBUP01000007">
    <property type="protein sequence ID" value="KKQ65966.1"/>
    <property type="molecule type" value="Genomic_DNA"/>
</dbReference>
<sequence>MLFDNRQQAGKALARRLKEYNRKNTVVLSLPRGGVPVGFEIAKVLGAPLDVLVARKVSPPGNPEFGIAAVSESGVRVIDENTVDFLGISPEELEELIYAEFAQVRLRIQKYRAGKNLPKLRGKTVVLVDDGLATGVTAGAAIASVKLLSPKKIIFAVPVCSADTAGNLKGEVDELLCLHAPIDFIAVGRWYLDFKQTSDHEVIDLLNNSKRLVRVEKVEESPHYPRAV</sequence>
<dbReference type="AlphaFoldDB" id="A0A0G0MM10"/>
<organism evidence="2 3">
    <name type="scientific">Candidatus Daviesbacteria bacterium GW2011_GWA2_38_24</name>
    <dbReference type="NCBI Taxonomy" id="1618422"/>
    <lineage>
        <taxon>Bacteria</taxon>
        <taxon>Candidatus Daviesiibacteriota</taxon>
    </lineage>
</organism>
<keyword evidence="2" id="KW-0328">Glycosyltransferase</keyword>
<reference evidence="2 3" key="1">
    <citation type="journal article" date="2015" name="Nature">
        <title>rRNA introns, odd ribosomes, and small enigmatic genomes across a large radiation of phyla.</title>
        <authorList>
            <person name="Brown C.T."/>
            <person name="Hug L.A."/>
            <person name="Thomas B.C."/>
            <person name="Sharon I."/>
            <person name="Castelle C.J."/>
            <person name="Singh A."/>
            <person name="Wilkins M.J."/>
            <person name="Williams K.H."/>
            <person name="Banfield J.F."/>
        </authorList>
    </citation>
    <scope>NUCLEOTIDE SEQUENCE [LARGE SCALE GENOMIC DNA]</scope>
</reference>